<accession>A0AAV6X155</accession>
<sequence>MSEPIPLKETIEEDHAIQSQQSYHLHSINSTIVIRQLPSQGLSFQLWPAATTLVTLLDCHRSSNTTPLSSLFSGCSTTRPLRLLELGSGTGVVGIAAAVLLGANVTVTDLPHVLPNMQFNMDANAGLLNQHGGGVEVAALSWGDVQHMEGIGAREYDIIVGSDVVYHDHLYEPLLETLRFFLLGSEKKVVFLMAHLKRWKKESAFFKKAKKFFDVEVIYTDLPLNGSRVGVTVYTFVRRGGEKGKFLPFTPNDNDSTSAARPALLT</sequence>
<dbReference type="SUPFAM" id="SSF53335">
    <property type="entry name" value="S-adenosyl-L-methionine-dependent methyltransferases"/>
    <property type="match status" value="1"/>
</dbReference>
<dbReference type="Gene3D" id="3.40.50.150">
    <property type="entry name" value="Vaccinia Virus protein VP39"/>
    <property type="match status" value="1"/>
</dbReference>
<keyword evidence="2" id="KW-1185">Reference proteome</keyword>
<dbReference type="AlphaFoldDB" id="A0AAV6X155"/>
<dbReference type="InterPro" id="IPR019410">
    <property type="entry name" value="Methyltransf_16"/>
</dbReference>
<evidence type="ECO:0000313" key="2">
    <source>
        <dbReference type="Proteomes" id="UP000826271"/>
    </source>
</evidence>
<dbReference type="PANTHER" id="PTHR14614:SF132">
    <property type="entry name" value="PROTEIN-LYSINE METHYLTRANSFERASE C42C1.13"/>
    <property type="match status" value="1"/>
</dbReference>
<name>A0AAV6X155_9LAMI</name>
<dbReference type="Pfam" id="PF10294">
    <property type="entry name" value="Methyltransf_16"/>
    <property type="match status" value="1"/>
</dbReference>
<dbReference type="InterPro" id="IPR029063">
    <property type="entry name" value="SAM-dependent_MTases_sf"/>
</dbReference>
<gene>
    <name evidence="1" type="ORF">BUALT_Bualt11G0051600</name>
</gene>
<dbReference type="CDD" id="cd02440">
    <property type="entry name" value="AdoMet_MTases"/>
    <property type="match status" value="1"/>
</dbReference>
<reference evidence="1" key="1">
    <citation type="submission" date="2019-10" db="EMBL/GenBank/DDBJ databases">
        <authorList>
            <person name="Zhang R."/>
            <person name="Pan Y."/>
            <person name="Wang J."/>
            <person name="Ma R."/>
            <person name="Yu S."/>
        </authorList>
    </citation>
    <scope>NUCLEOTIDE SEQUENCE</scope>
    <source>
        <strain evidence="1">LA-IB0</strain>
        <tissue evidence="1">Leaf</tissue>
    </source>
</reference>
<dbReference type="Proteomes" id="UP000826271">
    <property type="component" value="Unassembled WGS sequence"/>
</dbReference>
<protein>
    <submittedName>
        <fullName evidence="1">Uncharacterized protein</fullName>
    </submittedName>
</protein>
<evidence type="ECO:0000313" key="1">
    <source>
        <dbReference type="EMBL" id="KAG8373697.1"/>
    </source>
</evidence>
<proteinExistence type="predicted"/>
<comment type="caution">
    <text evidence="1">The sequence shown here is derived from an EMBL/GenBank/DDBJ whole genome shotgun (WGS) entry which is preliminary data.</text>
</comment>
<dbReference type="EMBL" id="WHWC01000011">
    <property type="protein sequence ID" value="KAG8373697.1"/>
    <property type="molecule type" value="Genomic_DNA"/>
</dbReference>
<organism evidence="1 2">
    <name type="scientific">Buddleja alternifolia</name>
    <dbReference type="NCBI Taxonomy" id="168488"/>
    <lineage>
        <taxon>Eukaryota</taxon>
        <taxon>Viridiplantae</taxon>
        <taxon>Streptophyta</taxon>
        <taxon>Embryophyta</taxon>
        <taxon>Tracheophyta</taxon>
        <taxon>Spermatophyta</taxon>
        <taxon>Magnoliopsida</taxon>
        <taxon>eudicotyledons</taxon>
        <taxon>Gunneridae</taxon>
        <taxon>Pentapetalae</taxon>
        <taxon>asterids</taxon>
        <taxon>lamiids</taxon>
        <taxon>Lamiales</taxon>
        <taxon>Scrophulariaceae</taxon>
        <taxon>Buddlejeae</taxon>
        <taxon>Buddleja</taxon>
    </lineage>
</organism>
<dbReference type="PANTHER" id="PTHR14614">
    <property type="entry name" value="HEPATOCELLULAR CARCINOMA-ASSOCIATED ANTIGEN"/>
    <property type="match status" value="1"/>
</dbReference>